<dbReference type="InParanoid" id="A0A286UX97"/>
<feature type="compositionally biased region" description="Polar residues" evidence="1">
    <location>
        <begin position="236"/>
        <end position="246"/>
    </location>
</feature>
<dbReference type="PANTHER" id="PTHR43721">
    <property type="entry name" value="ELONGATION FACTOR TU-RELATED"/>
    <property type="match status" value="1"/>
</dbReference>
<proteinExistence type="predicted"/>
<feature type="region of interest" description="Disordered" evidence="1">
    <location>
        <begin position="275"/>
        <end position="306"/>
    </location>
</feature>
<reference evidence="2 3" key="1">
    <citation type="journal article" date="2017" name="Mol. Ecol.">
        <title>Comparative and population genomic landscape of Phellinus noxius: A hypervariable fungus causing root rot in trees.</title>
        <authorList>
            <person name="Chung C.L."/>
            <person name="Lee T.J."/>
            <person name="Akiba M."/>
            <person name="Lee H.H."/>
            <person name="Kuo T.H."/>
            <person name="Liu D."/>
            <person name="Ke H.M."/>
            <person name="Yokoi T."/>
            <person name="Roa M.B."/>
            <person name="Lu M.J."/>
            <person name="Chang Y.Y."/>
            <person name="Ann P.J."/>
            <person name="Tsai J.N."/>
            <person name="Chen C.Y."/>
            <person name="Tzean S.S."/>
            <person name="Ota Y."/>
            <person name="Hattori T."/>
            <person name="Sahashi N."/>
            <person name="Liou R.F."/>
            <person name="Kikuchi T."/>
            <person name="Tsai I.J."/>
        </authorList>
    </citation>
    <scope>NUCLEOTIDE SEQUENCE [LARGE SCALE GENOMIC DNA]</scope>
    <source>
        <strain evidence="2 3">FFPRI411160</strain>
    </source>
</reference>
<dbReference type="Proteomes" id="UP000217199">
    <property type="component" value="Unassembled WGS sequence"/>
</dbReference>
<dbReference type="EMBL" id="NBII01000001">
    <property type="protein sequence ID" value="PAV24152.1"/>
    <property type="molecule type" value="Genomic_DNA"/>
</dbReference>
<dbReference type="STRING" id="2282107.A0A286UX97"/>
<feature type="compositionally biased region" description="Basic and acidic residues" evidence="1">
    <location>
        <begin position="275"/>
        <end position="284"/>
    </location>
</feature>
<comment type="caution">
    <text evidence="2">The sequence shown here is derived from an EMBL/GenBank/DDBJ whole genome shotgun (WGS) entry which is preliminary data.</text>
</comment>
<name>A0A286UX97_9AGAM</name>
<feature type="region of interest" description="Disordered" evidence="1">
    <location>
        <begin position="226"/>
        <end position="246"/>
    </location>
</feature>
<dbReference type="InterPro" id="IPR050055">
    <property type="entry name" value="EF-Tu_GTPase"/>
</dbReference>
<dbReference type="GO" id="GO:0003746">
    <property type="term" value="F:translation elongation factor activity"/>
    <property type="evidence" value="ECO:0007669"/>
    <property type="project" value="TreeGrafter"/>
</dbReference>
<evidence type="ECO:0000313" key="3">
    <source>
        <dbReference type="Proteomes" id="UP000217199"/>
    </source>
</evidence>
<dbReference type="AlphaFoldDB" id="A0A286UX97"/>
<feature type="region of interest" description="Disordered" evidence="1">
    <location>
        <begin position="1"/>
        <end position="36"/>
    </location>
</feature>
<gene>
    <name evidence="2" type="ORF">PNOK_0122000</name>
</gene>
<accession>A0A286UX97</accession>
<sequence length="402" mass="44525">MFGESESESPRTGSPWDGFLSKSDPNSPIIEPTNTPQLLPKLVPEVEEGNVEYKLRLLNPTTERFTRLVTQLNWRLHEGGGQAYYELGVADSGQLVGLTKEHLDQSLQTLDEMAGEIGASVIVVKEIELPATLLEASRQTGAMGKIADGAMRMRKTKVAEYVESPGFLADTESQSSPQDKYSEYADKENDDRLNIPCLKRLAEDSDSYDSDGGVFICDLEIQSVHKQRPHRRRTPVQDSPAQRPQINSSFDLDLSLLHVPSSPVDVPIKSVRKTEKWRRRELNRTPKLQVPSEGTSTGDSEPSSAVDTVALRSHSKALDDLADAASLLSFMDAPPLERSSPLGNSLLDSGSFSLSGLNSRTRATELYRHGLLEDKGERRFIVEALVVRKMSVEETFLDFVNI</sequence>
<dbReference type="PANTHER" id="PTHR43721:SF9">
    <property type="entry name" value="GTP-BINDING PROTEIN 1"/>
    <property type="match status" value="1"/>
</dbReference>
<evidence type="ECO:0000256" key="1">
    <source>
        <dbReference type="SAM" id="MobiDB-lite"/>
    </source>
</evidence>
<feature type="region of interest" description="Disordered" evidence="1">
    <location>
        <begin position="168"/>
        <end position="188"/>
    </location>
</feature>
<organism evidence="2 3">
    <name type="scientific">Pyrrhoderma noxium</name>
    <dbReference type="NCBI Taxonomy" id="2282107"/>
    <lineage>
        <taxon>Eukaryota</taxon>
        <taxon>Fungi</taxon>
        <taxon>Dikarya</taxon>
        <taxon>Basidiomycota</taxon>
        <taxon>Agaricomycotina</taxon>
        <taxon>Agaricomycetes</taxon>
        <taxon>Hymenochaetales</taxon>
        <taxon>Hymenochaetaceae</taxon>
        <taxon>Pyrrhoderma</taxon>
    </lineage>
</organism>
<keyword evidence="3" id="KW-1185">Reference proteome</keyword>
<feature type="compositionally biased region" description="Polar residues" evidence="1">
    <location>
        <begin position="292"/>
        <end position="306"/>
    </location>
</feature>
<evidence type="ECO:0000313" key="2">
    <source>
        <dbReference type="EMBL" id="PAV24152.1"/>
    </source>
</evidence>
<dbReference type="OrthoDB" id="248233at2759"/>
<protein>
    <submittedName>
        <fullName evidence="2">GTP binding 2</fullName>
    </submittedName>
</protein>